<dbReference type="Proteomes" id="UP000053815">
    <property type="component" value="Unassembled WGS sequence"/>
</dbReference>
<evidence type="ECO:0000256" key="1">
    <source>
        <dbReference type="SAM" id="MobiDB-lite"/>
    </source>
</evidence>
<feature type="region of interest" description="Disordered" evidence="1">
    <location>
        <begin position="69"/>
        <end position="88"/>
    </location>
</feature>
<organism evidence="2">
    <name type="scientific">Mucor ambiguus</name>
    <dbReference type="NCBI Taxonomy" id="91626"/>
    <lineage>
        <taxon>Eukaryota</taxon>
        <taxon>Fungi</taxon>
        <taxon>Fungi incertae sedis</taxon>
        <taxon>Mucoromycota</taxon>
        <taxon>Mucoromycotina</taxon>
        <taxon>Mucoromycetes</taxon>
        <taxon>Mucorales</taxon>
        <taxon>Mucorineae</taxon>
        <taxon>Mucoraceae</taxon>
        <taxon>Mucor</taxon>
    </lineage>
</organism>
<proteinExistence type="predicted"/>
<dbReference type="EMBL" id="DF836321">
    <property type="protein sequence ID" value="GAN02980.1"/>
    <property type="molecule type" value="Genomic_DNA"/>
</dbReference>
<sequence length="88" mass="9857">MIEVGQEHVTDASPCESCNSDITKLSHQSALLISSSSLLMTWCKQNQASMLVIFKKQRRVYSTRGLLLKRNPYGPRKHPQAANTPSEL</sequence>
<accession>A0A0C9LSM9</accession>
<reference evidence="2" key="1">
    <citation type="submission" date="2014-09" db="EMBL/GenBank/DDBJ databases">
        <title>Draft genome sequence of an oleaginous Mucoromycotina fungus Mucor ambiguus NBRC6742.</title>
        <authorList>
            <person name="Takeda I."/>
            <person name="Yamane N."/>
            <person name="Morita T."/>
            <person name="Tamano K."/>
            <person name="Machida M."/>
            <person name="Baker S."/>
            <person name="Koike H."/>
        </authorList>
    </citation>
    <scope>NUCLEOTIDE SEQUENCE</scope>
    <source>
        <strain evidence="2">NBRC 6742</strain>
    </source>
</reference>
<protein>
    <submittedName>
        <fullName evidence="2">Uncharacterized protein</fullName>
    </submittedName>
</protein>
<dbReference type="AlphaFoldDB" id="A0A0C9LSM9"/>
<evidence type="ECO:0000313" key="3">
    <source>
        <dbReference type="Proteomes" id="UP000053815"/>
    </source>
</evidence>
<evidence type="ECO:0000313" key="2">
    <source>
        <dbReference type="EMBL" id="GAN02980.1"/>
    </source>
</evidence>
<name>A0A0C9LSM9_9FUNG</name>
<keyword evidence="3" id="KW-1185">Reference proteome</keyword>
<gene>
    <name evidence="2" type="ORF">MAM1_0032d02430</name>
</gene>